<keyword evidence="2" id="KW-0812">Transmembrane</keyword>
<evidence type="ECO:0000313" key="4">
    <source>
        <dbReference type="Proteomes" id="UP000664277"/>
    </source>
</evidence>
<dbReference type="EMBL" id="JAFLCK010000010">
    <property type="protein sequence ID" value="MBN8660480.1"/>
    <property type="molecule type" value="Genomic_DNA"/>
</dbReference>
<feature type="region of interest" description="Disordered" evidence="1">
    <location>
        <begin position="191"/>
        <end position="250"/>
    </location>
</feature>
<name>A0A8J7PJW7_9BACT</name>
<evidence type="ECO:0000256" key="2">
    <source>
        <dbReference type="SAM" id="Phobius"/>
    </source>
</evidence>
<feature type="transmembrane region" description="Helical" evidence="2">
    <location>
        <begin position="75"/>
        <end position="97"/>
    </location>
</feature>
<keyword evidence="2" id="KW-0472">Membrane</keyword>
<evidence type="ECO:0000256" key="1">
    <source>
        <dbReference type="SAM" id="MobiDB-lite"/>
    </source>
</evidence>
<proteinExistence type="predicted"/>
<protein>
    <submittedName>
        <fullName evidence="3">Uncharacterized protein</fullName>
    </submittedName>
</protein>
<accession>A0A8J7PJW7</accession>
<organism evidence="3 4">
    <name type="scientific">Candidatus Obscuribacter phosphatis</name>
    <dbReference type="NCBI Taxonomy" id="1906157"/>
    <lineage>
        <taxon>Bacteria</taxon>
        <taxon>Bacillati</taxon>
        <taxon>Candidatus Melainabacteria</taxon>
        <taxon>Candidatus Obscuribacterales</taxon>
        <taxon>Candidatus Obscuribacteraceae</taxon>
        <taxon>Candidatus Obscuribacter</taxon>
    </lineage>
</organism>
<feature type="region of interest" description="Disordered" evidence="1">
    <location>
        <begin position="1"/>
        <end position="27"/>
    </location>
</feature>
<evidence type="ECO:0000313" key="3">
    <source>
        <dbReference type="EMBL" id="MBN8660480.1"/>
    </source>
</evidence>
<gene>
    <name evidence="3" type="ORF">J0M35_08975</name>
</gene>
<keyword evidence="2" id="KW-1133">Transmembrane helix</keyword>
<reference evidence="3" key="1">
    <citation type="submission" date="2021-02" db="EMBL/GenBank/DDBJ databases">
        <title>Genome-Resolved Metagenomics of a Microbial Community Performing Photosynthetic Biological Nutrient Removal.</title>
        <authorList>
            <person name="Mcdaniel E.A."/>
        </authorList>
    </citation>
    <scope>NUCLEOTIDE SEQUENCE</scope>
    <source>
        <strain evidence="3">UWPOB_OBS1</strain>
    </source>
</reference>
<dbReference type="AlphaFoldDB" id="A0A8J7PJW7"/>
<comment type="caution">
    <text evidence="3">The sequence shown here is derived from an EMBL/GenBank/DDBJ whole genome shotgun (WGS) entry which is preliminary data.</text>
</comment>
<sequence>MDTEPKSNNPAENSQSPETLASGNGGASAANFLASSQRNQEIDAIADRLIAAQTAGIVGNEPRKRGKLATYKHPMVVDLAIAIGLLFAMGALTVSFVRSYTAHSAKTSIMQGNYKAAIQILRGAPVPDIFGGAAMENSDDLLNQALYLDAMEKLDNDHNDQTAPQELAKITPGSRFYDLAQEQLERLNQLRQETEKQEPSPESDAETGTTSGSVSAVETETQTGTGTGTGAGADSGANAAAEAESKKESK</sequence>
<dbReference type="Proteomes" id="UP000664277">
    <property type="component" value="Unassembled WGS sequence"/>
</dbReference>
<feature type="compositionally biased region" description="Polar residues" evidence="1">
    <location>
        <begin position="1"/>
        <end position="19"/>
    </location>
</feature>